<dbReference type="AlphaFoldDB" id="A0A1H5YHI7"/>
<keyword evidence="1" id="KW-0802">TPR repeat</keyword>
<dbReference type="InterPro" id="IPR029063">
    <property type="entry name" value="SAM-dependent_MTases_sf"/>
</dbReference>
<dbReference type="GO" id="GO:0008168">
    <property type="term" value="F:methyltransferase activity"/>
    <property type="evidence" value="ECO:0007669"/>
    <property type="project" value="UniProtKB-KW"/>
</dbReference>
<keyword evidence="3" id="KW-0808">Transferase</keyword>
<accession>A0A1H5YHI7</accession>
<sequence length="451" mass="50176">MLMQQQAYPSAEAICQQLLARNPKDFNARHLLGVIKMHAGNPLSACKELKRAAELPVAERFRAQALNNLSLALKQRSRFDEALRVQEQALTLVPDEESFQINRLYLLEVLESWPAIIHTLQQHPSLNPIDELQCLFARAERHSGATEKALARMDCALSEDDSNLETLGEYCLLLSLSGTPLAPEKLASLTIEQLESVADYLAEEGYLNTALPLYSRLLELDPKHAAARHMVDAATGELAEHAPEQYVRDLYDTHAEQFEQQLVDRLGYRAPAMLSDALTQLLPHHLSRVADLGCGSGLLGRSLRKAFHIEELSGCDLSAGMLDEARKQGGYDLLEQANLLDWLRQQKQEQQPLQLICATDVLIYIGDLGAVMKAVHQALTADGTFAFTVEAAEEDLELATTGRYRHSEAHLRQRAAEAGLEVISCTRFPLREEQGRMQTGLMVLSRKPASI</sequence>
<dbReference type="Gene3D" id="3.40.50.150">
    <property type="entry name" value="Vaccinia Virus protein VP39"/>
    <property type="match status" value="1"/>
</dbReference>
<organism evidence="3 4">
    <name type="scientific">Marinobacterium lutimaris</name>
    <dbReference type="NCBI Taxonomy" id="568106"/>
    <lineage>
        <taxon>Bacteria</taxon>
        <taxon>Pseudomonadati</taxon>
        <taxon>Pseudomonadota</taxon>
        <taxon>Gammaproteobacteria</taxon>
        <taxon>Oceanospirillales</taxon>
        <taxon>Oceanospirillaceae</taxon>
        <taxon>Marinobacterium</taxon>
    </lineage>
</organism>
<dbReference type="InterPro" id="IPR013217">
    <property type="entry name" value="Methyltransf_12"/>
</dbReference>
<proteinExistence type="predicted"/>
<dbReference type="PANTHER" id="PTHR43861">
    <property type="entry name" value="TRANS-ACONITATE 2-METHYLTRANSFERASE-RELATED"/>
    <property type="match status" value="1"/>
</dbReference>
<evidence type="ECO:0000313" key="3">
    <source>
        <dbReference type="EMBL" id="SEG23095.1"/>
    </source>
</evidence>
<dbReference type="PANTHER" id="PTHR43861:SF1">
    <property type="entry name" value="TRANS-ACONITATE 2-METHYLTRANSFERASE"/>
    <property type="match status" value="1"/>
</dbReference>
<feature type="domain" description="Methyltransferase type 12" evidence="2">
    <location>
        <begin position="291"/>
        <end position="385"/>
    </location>
</feature>
<protein>
    <submittedName>
        <fullName evidence="3">Predicted methyltransferase, contains TPR repeat</fullName>
    </submittedName>
</protein>
<gene>
    <name evidence="3" type="ORF">SAMN05444390_1011750</name>
</gene>
<dbReference type="InterPro" id="IPR019734">
    <property type="entry name" value="TPR_rpt"/>
</dbReference>
<dbReference type="Gene3D" id="1.25.40.10">
    <property type="entry name" value="Tetratricopeptide repeat domain"/>
    <property type="match status" value="1"/>
</dbReference>
<dbReference type="CDD" id="cd02440">
    <property type="entry name" value="AdoMet_MTases"/>
    <property type="match status" value="1"/>
</dbReference>
<dbReference type="GO" id="GO:0032259">
    <property type="term" value="P:methylation"/>
    <property type="evidence" value="ECO:0007669"/>
    <property type="project" value="UniProtKB-KW"/>
</dbReference>
<dbReference type="EMBL" id="FNVQ01000001">
    <property type="protein sequence ID" value="SEG23095.1"/>
    <property type="molecule type" value="Genomic_DNA"/>
</dbReference>
<dbReference type="SUPFAM" id="SSF48452">
    <property type="entry name" value="TPR-like"/>
    <property type="match status" value="1"/>
</dbReference>
<dbReference type="Pfam" id="PF08242">
    <property type="entry name" value="Methyltransf_12"/>
    <property type="match status" value="1"/>
</dbReference>
<reference evidence="3 4" key="1">
    <citation type="submission" date="2016-10" db="EMBL/GenBank/DDBJ databases">
        <authorList>
            <person name="de Groot N.N."/>
        </authorList>
    </citation>
    <scope>NUCLEOTIDE SEQUENCE [LARGE SCALE GENOMIC DNA]</scope>
    <source>
        <strain evidence="3 4">DSM 22012</strain>
    </source>
</reference>
<dbReference type="SUPFAM" id="SSF53335">
    <property type="entry name" value="S-adenosyl-L-methionine-dependent methyltransferases"/>
    <property type="match status" value="1"/>
</dbReference>
<evidence type="ECO:0000313" key="4">
    <source>
        <dbReference type="Proteomes" id="UP000236745"/>
    </source>
</evidence>
<keyword evidence="3" id="KW-0489">Methyltransferase</keyword>
<evidence type="ECO:0000259" key="2">
    <source>
        <dbReference type="Pfam" id="PF08242"/>
    </source>
</evidence>
<feature type="repeat" description="TPR" evidence="1">
    <location>
        <begin position="191"/>
        <end position="224"/>
    </location>
</feature>
<dbReference type="PROSITE" id="PS50005">
    <property type="entry name" value="TPR"/>
    <property type="match status" value="2"/>
</dbReference>
<name>A0A1H5YHI7_9GAMM</name>
<dbReference type="Proteomes" id="UP000236745">
    <property type="component" value="Unassembled WGS sequence"/>
</dbReference>
<feature type="repeat" description="TPR" evidence="1">
    <location>
        <begin position="63"/>
        <end position="96"/>
    </location>
</feature>
<keyword evidence="4" id="KW-1185">Reference proteome</keyword>
<evidence type="ECO:0000256" key="1">
    <source>
        <dbReference type="PROSITE-ProRule" id="PRU00339"/>
    </source>
</evidence>
<dbReference type="InterPro" id="IPR011990">
    <property type="entry name" value="TPR-like_helical_dom_sf"/>
</dbReference>